<dbReference type="EMBL" id="LZDN01000007">
    <property type="protein sequence ID" value="OBX51130.1"/>
    <property type="molecule type" value="Genomic_DNA"/>
</dbReference>
<dbReference type="GO" id="GO:0051301">
    <property type="term" value="P:cell division"/>
    <property type="evidence" value="ECO:0007669"/>
    <property type="project" value="UniProtKB-KW"/>
</dbReference>
<dbReference type="SUPFAM" id="SSF53067">
    <property type="entry name" value="Actin-like ATPase domain"/>
    <property type="match status" value="2"/>
</dbReference>
<dbReference type="SMART" id="SM00842">
    <property type="entry name" value="FtsA"/>
    <property type="match status" value="1"/>
</dbReference>
<dbReference type="Gene3D" id="3.30.1490.110">
    <property type="match status" value="1"/>
</dbReference>
<dbReference type="Pfam" id="PF02491">
    <property type="entry name" value="SHS2_FTSA"/>
    <property type="match status" value="1"/>
</dbReference>
<reference evidence="7 8" key="1">
    <citation type="submission" date="2016-06" db="EMBL/GenBank/DDBJ databases">
        <title>Draft genome of Moraxella nonliquefaciens CCUG 60284.</title>
        <authorList>
            <person name="Salva-Serra F."/>
            <person name="Engstrom-Jakobsson H."/>
            <person name="Thorell K."/>
            <person name="Gonzales-Siles L."/>
            <person name="Karlsson R."/>
            <person name="Boulund F."/>
            <person name="Engstrand L."/>
            <person name="Kristiansson E."/>
            <person name="Moore E."/>
        </authorList>
    </citation>
    <scope>NUCLEOTIDE SEQUENCE [LARGE SCALE GENOMIC DNA]</scope>
    <source>
        <strain evidence="7 8">CCUG 60284</strain>
    </source>
</reference>
<feature type="domain" description="SHS2" evidence="6">
    <location>
        <begin position="8"/>
        <end position="205"/>
    </location>
</feature>
<keyword evidence="1" id="KW-1003">Cell membrane</keyword>
<evidence type="ECO:0000256" key="4">
    <source>
        <dbReference type="ARBA" id="ARBA00023306"/>
    </source>
</evidence>
<dbReference type="Pfam" id="PF14450">
    <property type="entry name" value="FtsA"/>
    <property type="match status" value="1"/>
</dbReference>
<gene>
    <name evidence="7" type="ORF">A9Z60_08090</name>
</gene>
<sequence length="441" mass="48821">MIPNSDIHAVIHLSSTAVYTIVGYFDVHHKKTQVMGLGIAKTDAFFGGQIINREHLLSAIYKSVREAIDMAGVQVSYVGLSFASPAMKGENGIHDKIIAGQQPIGGGKLGRKITHDDIRDVLNEAKSKLGQQERKEVQLCQQRFWLDNDQDAKEVVGMLASKLTASYHLISIPSMFYAQIKDLLTSNNLEVHPMFFDGIASSEYALSADEKQRGVCFIDIGAALTKVCLYQEGVLLYSRCLPVGGQLVDTDIASTFGLTLLEAESLKKHHGSANTAKQSKSDFITLKKRHHDSELTVHLYKLASVIEARYLALLNEIFDELTDKGLNQFMDMGVVLAGGGADMTDLAGLIERQFGVSVRQMSINTKVAVYTQMMSDENIGLLKTHLFDPKLHSILGALMYYQSEQYARDERGQFGEIDGSGLFGHIRKSCQSWLDKLRQLL</sequence>
<accession>A0A1B8PKH0</accession>
<dbReference type="GO" id="GO:0009898">
    <property type="term" value="C:cytoplasmic side of plasma membrane"/>
    <property type="evidence" value="ECO:0007669"/>
    <property type="project" value="TreeGrafter"/>
</dbReference>
<dbReference type="InterPro" id="IPR003494">
    <property type="entry name" value="SHS2_FtsA"/>
</dbReference>
<comment type="subunit">
    <text evidence="5">Interacts with FtsZ.</text>
</comment>
<evidence type="ECO:0000259" key="6">
    <source>
        <dbReference type="SMART" id="SM00842"/>
    </source>
</evidence>
<dbReference type="PANTHER" id="PTHR32432:SF4">
    <property type="entry name" value="CELL DIVISION PROTEIN FTSA"/>
    <property type="match status" value="1"/>
</dbReference>
<evidence type="ECO:0000313" key="8">
    <source>
        <dbReference type="Proteomes" id="UP000092671"/>
    </source>
</evidence>
<evidence type="ECO:0000256" key="1">
    <source>
        <dbReference type="ARBA" id="ARBA00022475"/>
    </source>
</evidence>
<organism evidence="7 8">
    <name type="scientific">Moraxella nonliquefaciens</name>
    <dbReference type="NCBI Taxonomy" id="478"/>
    <lineage>
        <taxon>Bacteria</taxon>
        <taxon>Pseudomonadati</taxon>
        <taxon>Pseudomonadota</taxon>
        <taxon>Gammaproteobacteria</taxon>
        <taxon>Moraxellales</taxon>
        <taxon>Moraxellaceae</taxon>
        <taxon>Moraxella</taxon>
    </lineage>
</organism>
<evidence type="ECO:0000256" key="3">
    <source>
        <dbReference type="ARBA" id="ARBA00023136"/>
    </source>
</evidence>
<evidence type="ECO:0000256" key="2">
    <source>
        <dbReference type="ARBA" id="ARBA00022618"/>
    </source>
</evidence>
<dbReference type="OrthoDB" id="9810567at2"/>
<keyword evidence="2 5" id="KW-0132">Cell division</keyword>
<keyword evidence="4 5" id="KW-0131">Cell cycle</keyword>
<dbReference type="NCBIfam" id="TIGR01174">
    <property type="entry name" value="ftsA"/>
    <property type="match status" value="1"/>
</dbReference>
<comment type="function">
    <text evidence="5">Cell division protein that is involved in the assembly of the Z ring. May serve as a membrane anchor for the Z ring.</text>
</comment>
<dbReference type="Gene3D" id="3.30.420.40">
    <property type="match status" value="1"/>
</dbReference>
<evidence type="ECO:0000313" key="7">
    <source>
        <dbReference type="EMBL" id="OBX51130.1"/>
    </source>
</evidence>
<keyword evidence="3" id="KW-0472">Membrane</keyword>
<proteinExistence type="inferred from homology"/>
<dbReference type="AlphaFoldDB" id="A0A1B8PKH0"/>
<dbReference type="PIRSF" id="PIRSF003101">
    <property type="entry name" value="FtsA"/>
    <property type="match status" value="1"/>
</dbReference>
<dbReference type="InterPro" id="IPR050696">
    <property type="entry name" value="FtsA/MreB"/>
</dbReference>
<evidence type="ECO:0000256" key="5">
    <source>
        <dbReference type="PIRNR" id="PIRNR003101"/>
    </source>
</evidence>
<dbReference type="PANTHER" id="PTHR32432">
    <property type="entry name" value="CELL DIVISION PROTEIN FTSA-RELATED"/>
    <property type="match status" value="1"/>
</dbReference>
<dbReference type="InterPro" id="IPR043129">
    <property type="entry name" value="ATPase_NBD"/>
</dbReference>
<dbReference type="GO" id="GO:0032153">
    <property type="term" value="C:cell division site"/>
    <property type="evidence" value="ECO:0007669"/>
    <property type="project" value="TreeGrafter"/>
</dbReference>
<dbReference type="InterPro" id="IPR020823">
    <property type="entry name" value="Cell_div_FtsA"/>
</dbReference>
<protein>
    <recommendedName>
        <fullName evidence="5">Cell division protein FtsA</fullName>
    </recommendedName>
</protein>
<dbReference type="Proteomes" id="UP000092671">
    <property type="component" value="Unassembled WGS sequence"/>
</dbReference>
<name>A0A1B8PKH0_MORNO</name>
<comment type="similarity">
    <text evidence="5">Belongs to the FtsA/MreB family.</text>
</comment>
<comment type="caution">
    <text evidence="7">The sequence shown here is derived from an EMBL/GenBank/DDBJ whole genome shotgun (WGS) entry which is preliminary data.</text>
</comment>
<dbReference type="RefSeq" id="WP_066892846.1">
    <property type="nucleotide sequence ID" value="NZ_LZDN01000007.1"/>
</dbReference>